<accession>A0ABQ2V8Y1</accession>
<protein>
    <submittedName>
        <fullName evidence="2">Uncharacterized protein</fullName>
    </submittedName>
</protein>
<comment type="caution">
    <text evidence="2">The sequence shown here is derived from an EMBL/GenBank/DDBJ whole genome shotgun (WGS) entry which is preliminary data.</text>
</comment>
<organism evidence="2 3">
    <name type="scientific">Streptomyces albospinus</name>
    <dbReference type="NCBI Taxonomy" id="285515"/>
    <lineage>
        <taxon>Bacteria</taxon>
        <taxon>Bacillati</taxon>
        <taxon>Actinomycetota</taxon>
        <taxon>Actinomycetes</taxon>
        <taxon>Kitasatosporales</taxon>
        <taxon>Streptomycetaceae</taxon>
        <taxon>Streptomyces</taxon>
    </lineage>
</organism>
<feature type="region of interest" description="Disordered" evidence="1">
    <location>
        <begin position="98"/>
        <end position="121"/>
    </location>
</feature>
<reference evidence="3" key="1">
    <citation type="journal article" date="2019" name="Int. J. Syst. Evol. Microbiol.">
        <title>The Global Catalogue of Microorganisms (GCM) 10K type strain sequencing project: providing services to taxonomists for standard genome sequencing and annotation.</title>
        <authorList>
            <consortium name="The Broad Institute Genomics Platform"/>
            <consortium name="The Broad Institute Genome Sequencing Center for Infectious Disease"/>
            <person name="Wu L."/>
            <person name="Ma J."/>
        </authorList>
    </citation>
    <scope>NUCLEOTIDE SEQUENCE [LARGE SCALE GENOMIC DNA]</scope>
    <source>
        <strain evidence="3">JCM 3399</strain>
    </source>
</reference>
<feature type="compositionally biased region" description="Basic and acidic residues" evidence="1">
    <location>
        <begin position="19"/>
        <end position="29"/>
    </location>
</feature>
<gene>
    <name evidence="2" type="ORF">GCM10010211_45950</name>
</gene>
<name>A0ABQ2V8Y1_9ACTN</name>
<dbReference type="Proteomes" id="UP000654471">
    <property type="component" value="Unassembled WGS sequence"/>
</dbReference>
<feature type="region of interest" description="Disordered" evidence="1">
    <location>
        <begin position="19"/>
        <end position="70"/>
    </location>
</feature>
<evidence type="ECO:0000256" key="1">
    <source>
        <dbReference type="SAM" id="MobiDB-lite"/>
    </source>
</evidence>
<sequence length="121" mass="12511">MAPAAGRLLLVEAAQRRREVGHQDNRMRSPDVPPAFEARGRKGEPLDAATPIVRPGGVSTMGPQARCSPNPAPVEAVLGETAPNVAGPLPWALARSGNGGSALPGRGLGSPVLRLSRAREL</sequence>
<proteinExistence type="predicted"/>
<keyword evidence="3" id="KW-1185">Reference proteome</keyword>
<dbReference type="EMBL" id="BMRP01000016">
    <property type="protein sequence ID" value="GGU74834.1"/>
    <property type="molecule type" value="Genomic_DNA"/>
</dbReference>
<feature type="compositionally biased region" description="Gly residues" evidence="1">
    <location>
        <begin position="98"/>
        <end position="108"/>
    </location>
</feature>
<evidence type="ECO:0000313" key="3">
    <source>
        <dbReference type="Proteomes" id="UP000654471"/>
    </source>
</evidence>
<evidence type="ECO:0000313" key="2">
    <source>
        <dbReference type="EMBL" id="GGU74834.1"/>
    </source>
</evidence>